<proteinExistence type="predicted"/>
<dbReference type="AlphaFoldDB" id="A0A3P3R7U3"/>
<reference evidence="1 2" key="1">
    <citation type="submission" date="2018-11" db="EMBL/GenBank/DDBJ databases">
        <title>Taxonoimc description of Halomarina strain SPP-AMP-1.</title>
        <authorList>
            <person name="Pal Y."/>
            <person name="Srinivasana K."/>
            <person name="Verma A."/>
            <person name="Kumar P."/>
        </authorList>
    </citation>
    <scope>NUCLEOTIDE SEQUENCE [LARGE SCALE GENOMIC DNA]</scope>
    <source>
        <strain evidence="1 2">SPP-AMP-1</strain>
    </source>
</reference>
<keyword evidence="2" id="KW-1185">Reference proteome</keyword>
<protein>
    <submittedName>
        <fullName evidence="1">Uncharacterized protein</fullName>
    </submittedName>
</protein>
<comment type="caution">
    <text evidence="1">The sequence shown here is derived from an EMBL/GenBank/DDBJ whole genome shotgun (WGS) entry which is preliminary data.</text>
</comment>
<dbReference type="Proteomes" id="UP000282322">
    <property type="component" value="Unassembled WGS sequence"/>
</dbReference>
<dbReference type="RefSeq" id="WP_124955496.1">
    <property type="nucleotide sequence ID" value="NZ_RRCH01000028.1"/>
</dbReference>
<gene>
    <name evidence="1" type="ORF">EIK79_12785</name>
</gene>
<organism evidence="1 2">
    <name type="scientific">Halocatena pleomorpha</name>
    <dbReference type="NCBI Taxonomy" id="1785090"/>
    <lineage>
        <taxon>Archaea</taxon>
        <taxon>Methanobacteriati</taxon>
        <taxon>Methanobacteriota</taxon>
        <taxon>Stenosarchaea group</taxon>
        <taxon>Halobacteria</taxon>
        <taxon>Halobacteriales</taxon>
        <taxon>Natronomonadaceae</taxon>
        <taxon>Halocatena</taxon>
    </lineage>
</organism>
<name>A0A3P3R7U3_9EURY</name>
<sequence>MSTSNVTWSEKQRGAVVAAVAFDYEHTRRRRKRMSENRGCGRLLRRAAVPSRMSTGSWCVSPTADRSDDVNVQPWVY</sequence>
<evidence type="ECO:0000313" key="1">
    <source>
        <dbReference type="EMBL" id="RRJ29507.1"/>
    </source>
</evidence>
<dbReference type="EMBL" id="RRCH01000028">
    <property type="protein sequence ID" value="RRJ29507.1"/>
    <property type="molecule type" value="Genomic_DNA"/>
</dbReference>
<evidence type="ECO:0000313" key="2">
    <source>
        <dbReference type="Proteomes" id="UP000282322"/>
    </source>
</evidence>
<accession>A0A3P3R7U3</accession>